<evidence type="ECO:0000256" key="1">
    <source>
        <dbReference type="ARBA" id="ARBA00001823"/>
    </source>
</evidence>
<dbReference type="EMBL" id="LFKP01000005">
    <property type="protein sequence ID" value="OHV97423.1"/>
    <property type="molecule type" value="Genomic_DNA"/>
</dbReference>
<dbReference type="GO" id="GO:0010134">
    <property type="term" value="P:sulfate assimilation via adenylyl sulfate reduction"/>
    <property type="evidence" value="ECO:0007669"/>
    <property type="project" value="TreeGrafter"/>
</dbReference>
<proteinExistence type="inferred from homology"/>
<gene>
    <name evidence="6" type="primary">cysC</name>
    <name evidence="9" type="ORF">AKG95_09360</name>
</gene>
<evidence type="ECO:0000256" key="5">
    <source>
        <dbReference type="ARBA" id="ARBA00022840"/>
    </source>
</evidence>
<dbReference type="SUPFAM" id="SSF52540">
    <property type="entry name" value="P-loop containing nucleoside triphosphate hydrolases"/>
    <property type="match status" value="1"/>
</dbReference>
<evidence type="ECO:0000313" key="10">
    <source>
        <dbReference type="Proteomes" id="UP000179840"/>
    </source>
</evidence>
<dbReference type="InterPro" id="IPR050512">
    <property type="entry name" value="Sulf_AdTrans/APS_kinase"/>
</dbReference>
<dbReference type="InterPro" id="IPR002891">
    <property type="entry name" value="APS"/>
</dbReference>
<comment type="catalytic activity">
    <reaction evidence="1 6 7">
        <text>adenosine 5'-phosphosulfate + ATP = 3'-phosphoadenylyl sulfate + ADP + H(+)</text>
        <dbReference type="Rhea" id="RHEA:24152"/>
        <dbReference type="ChEBI" id="CHEBI:15378"/>
        <dbReference type="ChEBI" id="CHEBI:30616"/>
        <dbReference type="ChEBI" id="CHEBI:58243"/>
        <dbReference type="ChEBI" id="CHEBI:58339"/>
        <dbReference type="ChEBI" id="CHEBI:456216"/>
        <dbReference type="EC" id="2.7.1.25"/>
    </reaction>
</comment>
<organism evidence="9 10">
    <name type="scientific">Janthinobacterium lividum</name>
    <dbReference type="NCBI Taxonomy" id="29581"/>
    <lineage>
        <taxon>Bacteria</taxon>
        <taxon>Pseudomonadati</taxon>
        <taxon>Pseudomonadota</taxon>
        <taxon>Betaproteobacteria</taxon>
        <taxon>Burkholderiales</taxon>
        <taxon>Oxalobacteraceae</taxon>
        <taxon>Janthinobacterium</taxon>
    </lineage>
</organism>
<dbReference type="GO" id="GO:0004020">
    <property type="term" value="F:adenylylsulfate kinase activity"/>
    <property type="evidence" value="ECO:0007669"/>
    <property type="project" value="UniProtKB-UniRule"/>
</dbReference>
<evidence type="ECO:0000313" key="9">
    <source>
        <dbReference type="EMBL" id="OHV97423.1"/>
    </source>
</evidence>
<evidence type="ECO:0000256" key="7">
    <source>
        <dbReference type="RuleBase" id="RU004347"/>
    </source>
</evidence>
<dbReference type="Gene3D" id="3.40.50.300">
    <property type="entry name" value="P-loop containing nucleotide triphosphate hydrolases"/>
    <property type="match status" value="1"/>
</dbReference>
<dbReference type="GO" id="GO:0005737">
    <property type="term" value="C:cytoplasm"/>
    <property type="evidence" value="ECO:0007669"/>
    <property type="project" value="TreeGrafter"/>
</dbReference>
<feature type="active site" description="Phosphoserine intermediate" evidence="6">
    <location>
        <position position="98"/>
    </location>
</feature>
<dbReference type="Pfam" id="PF01583">
    <property type="entry name" value="APS_kinase"/>
    <property type="match status" value="1"/>
</dbReference>
<evidence type="ECO:0000259" key="8">
    <source>
        <dbReference type="Pfam" id="PF01583"/>
    </source>
</evidence>
<keyword evidence="4 6" id="KW-0547">Nucleotide-binding</keyword>
<dbReference type="GO" id="GO:0005524">
    <property type="term" value="F:ATP binding"/>
    <property type="evidence" value="ECO:0007669"/>
    <property type="project" value="UniProtKB-UniRule"/>
</dbReference>
<feature type="binding site" evidence="6">
    <location>
        <begin position="24"/>
        <end position="31"/>
    </location>
    <ligand>
        <name>ATP</name>
        <dbReference type="ChEBI" id="CHEBI:30616"/>
    </ligand>
</feature>
<dbReference type="PANTHER" id="PTHR42700">
    <property type="entry name" value="SULFATE ADENYLYLTRANSFERASE"/>
    <property type="match status" value="1"/>
</dbReference>
<keyword evidence="3 6" id="KW-0808">Transferase</keyword>
<comment type="caution">
    <text evidence="9">The sequence shown here is derived from an EMBL/GenBank/DDBJ whole genome shotgun (WGS) entry which is preliminary data.</text>
</comment>
<dbReference type="PANTHER" id="PTHR42700:SF1">
    <property type="entry name" value="SULFATE ADENYLYLTRANSFERASE"/>
    <property type="match status" value="1"/>
</dbReference>
<accession>A0A1S1UE53</accession>
<dbReference type="NCBIfam" id="TIGR00455">
    <property type="entry name" value="apsK"/>
    <property type="match status" value="1"/>
</dbReference>
<protein>
    <recommendedName>
        <fullName evidence="2 6">Adenylyl-sulfate kinase</fullName>
        <ecNumber evidence="2 6">2.7.1.25</ecNumber>
    </recommendedName>
    <alternativeName>
        <fullName evidence="6">APS kinase</fullName>
    </alternativeName>
    <alternativeName>
        <fullName evidence="6">ATP adenosine-5'-phosphosulfate 3'-phosphotransferase</fullName>
    </alternativeName>
    <alternativeName>
        <fullName evidence="6">Adenosine-5'-phosphosulfate kinase</fullName>
    </alternativeName>
</protein>
<dbReference type="GO" id="GO:0070814">
    <property type="term" value="P:hydrogen sulfide biosynthetic process"/>
    <property type="evidence" value="ECO:0007669"/>
    <property type="project" value="UniProtKB-UniRule"/>
</dbReference>
<dbReference type="Proteomes" id="UP000179840">
    <property type="component" value="Unassembled WGS sequence"/>
</dbReference>
<dbReference type="GO" id="GO:0019379">
    <property type="term" value="P:sulfate assimilation, phosphoadenylyl sulfate reduction by phosphoadenylyl-sulfate reductase (thioredoxin)"/>
    <property type="evidence" value="ECO:0007669"/>
    <property type="project" value="TreeGrafter"/>
</dbReference>
<evidence type="ECO:0000256" key="2">
    <source>
        <dbReference type="ARBA" id="ARBA00012121"/>
    </source>
</evidence>
<dbReference type="GO" id="GO:0004781">
    <property type="term" value="F:sulfate adenylyltransferase (ATP) activity"/>
    <property type="evidence" value="ECO:0007669"/>
    <property type="project" value="TreeGrafter"/>
</dbReference>
<comment type="function">
    <text evidence="6 7">Catalyzes the synthesis of activated sulfate.</text>
</comment>
<dbReference type="HAMAP" id="MF_00065">
    <property type="entry name" value="Adenylyl_sulf_kinase"/>
    <property type="match status" value="1"/>
</dbReference>
<comment type="pathway">
    <text evidence="6 7">Sulfur metabolism; hydrogen sulfide biosynthesis; sulfite from sulfate: step 2/3.</text>
</comment>
<keyword evidence="6 7" id="KW-0418">Kinase</keyword>
<evidence type="ECO:0000256" key="6">
    <source>
        <dbReference type="HAMAP-Rule" id="MF_00065"/>
    </source>
</evidence>
<keyword evidence="6" id="KW-0597">Phosphoprotein</keyword>
<dbReference type="EC" id="2.7.1.25" evidence="2 6"/>
<dbReference type="CDD" id="cd02027">
    <property type="entry name" value="APSK"/>
    <property type="match status" value="1"/>
</dbReference>
<dbReference type="InterPro" id="IPR027417">
    <property type="entry name" value="P-loop_NTPase"/>
</dbReference>
<feature type="domain" description="APS kinase" evidence="8">
    <location>
        <begin position="19"/>
        <end position="166"/>
    </location>
</feature>
<dbReference type="AlphaFoldDB" id="A0A1S1UE53"/>
<dbReference type="InterPro" id="IPR059117">
    <property type="entry name" value="APS_kinase_dom"/>
</dbReference>
<dbReference type="UniPathway" id="UPA00140">
    <property type="reaction ID" value="UER00205"/>
</dbReference>
<keyword evidence="5 6" id="KW-0067">ATP-binding</keyword>
<comment type="similarity">
    <text evidence="6 7">Belongs to the APS kinase family.</text>
</comment>
<dbReference type="NCBIfam" id="NF003013">
    <property type="entry name" value="PRK03846.1"/>
    <property type="match status" value="1"/>
</dbReference>
<sequence>MLPALQQRGSVMTAAQHPTVWLTGLSGAGKTSIALALAQALKAQGRAVALLDGDQLRHGLNRDLGFTPQDRHENIRRAAEVARLMNAAGLTVIAAFISPYRTDRAMAADIIGAAHFIEVHVSTPLAVCEARDPKGLYAKARAGQLAQFTGISAPYEAPLAAALTLDTGMLALDESVERLCRHLQQRL</sequence>
<name>A0A1S1UE53_9BURK</name>
<reference evidence="9 10" key="1">
    <citation type="submission" date="2015-06" db="EMBL/GenBank/DDBJ databases">
        <title>Draft genome sequencing of a biphenyl-degrading bacterium, Janthinobacterium lividum MEG1.</title>
        <authorList>
            <person name="Shimodaira J."/>
            <person name="Hatta T."/>
        </authorList>
    </citation>
    <scope>NUCLEOTIDE SEQUENCE [LARGE SCALE GENOMIC DNA]</scope>
    <source>
        <strain evidence="9 10">MEG1</strain>
    </source>
</reference>
<evidence type="ECO:0000256" key="3">
    <source>
        <dbReference type="ARBA" id="ARBA00022679"/>
    </source>
</evidence>
<evidence type="ECO:0000256" key="4">
    <source>
        <dbReference type="ARBA" id="ARBA00022741"/>
    </source>
</evidence>